<keyword evidence="4" id="KW-1133">Transmembrane helix</keyword>
<dbReference type="PANTHER" id="PTHR47966">
    <property type="entry name" value="BETA-SITE APP-CLEAVING ENZYME, ISOFORM A-RELATED"/>
    <property type="match status" value="1"/>
</dbReference>
<name>A0A165TSY3_9APHY</name>
<feature type="signal peptide" evidence="5">
    <location>
        <begin position="1"/>
        <end position="22"/>
    </location>
</feature>
<sequence length="545" mass="56543">MYATPASLCALLFLILPSLVVAVPVKLSNNWVISQAKPVARRGLSLPLQRRQVGRRNVQTLLAGTIGVGDVGDTFYTVAITVGNTTTAVNLDTGSSDLWIMSDACQATVCQESTATPYSTATMQLTGATVNLTYGDSTTGTFASGPVVLDEVTLAGLSMRMQPLAAVSDTDNDAVLNGGAGIIGLGFPSQSNIQNQAVNEKFGHTVTANEFVSHIGTMGPLLSRMVEDGVIQQPLFSVTLQRDTVDISGSGQLTIGELPDGVDNSSLTWVPVRLYTTAEGGLLAPTFASSETYPLRWEVPVNNVYLDGNLLANSTVQPNGVTTSFVDALIDTGNSVIRGPSDVVSNILSSVSPAYAANSGASPTLSCNSSHTLAFEIGGQLFSVDPRDFLSQSSAGNATDCVASSVVATDPPSFGSLFSWSLGDPFLKSNLVAFYYGNLTQPSVDPPRIGFLSMVPSNASALLTSVVTEAEENGGTLEETSMAAPTASTVESFARSATSTSVASSTTAIDNSSAKTSSAADLLSCSLLGLMLSVLSTSVVLFWSM</sequence>
<keyword evidence="3" id="KW-1015">Disulfide bond</keyword>
<dbReference type="Proteomes" id="UP000076727">
    <property type="component" value="Unassembled WGS sequence"/>
</dbReference>
<feature type="active site" evidence="2">
    <location>
        <position position="331"/>
    </location>
</feature>
<proteinExistence type="inferred from homology"/>
<evidence type="ECO:0000259" key="6">
    <source>
        <dbReference type="PROSITE" id="PS51767"/>
    </source>
</evidence>
<dbReference type="STRING" id="1314783.A0A165TSY3"/>
<keyword evidence="4" id="KW-0812">Transmembrane</keyword>
<dbReference type="CDD" id="cd05471">
    <property type="entry name" value="pepsin_like"/>
    <property type="match status" value="1"/>
</dbReference>
<dbReference type="AlphaFoldDB" id="A0A165TSY3"/>
<feature type="chain" id="PRO_5007867276" evidence="5">
    <location>
        <begin position="23"/>
        <end position="545"/>
    </location>
</feature>
<dbReference type="PROSITE" id="PS51767">
    <property type="entry name" value="PEPTIDASE_A1"/>
    <property type="match status" value="1"/>
</dbReference>
<keyword evidence="7" id="KW-0645">Protease</keyword>
<dbReference type="SUPFAM" id="SSF50630">
    <property type="entry name" value="Acid proteases"/>
    <property type="match status" value="1"/>
</dbReference>
<evidence type="ECO:0000256" key="5">
    <source>
        <dbReference type="SAM" id="SignalP"/>
    </source>
</evidence>
<evidence type="ECO:0000256" key="4">
    <source>
        <dbReference type="SAM" id="Phobius"/>
    </source>
</evidence>
<keyword evidence="7" id="KW-0378">Hydrolase</keyword>
<organism evidence="7 8">
    <name type="scientific">Daedalea quercina L-15889</name>
    <dbReference type="NCBI Taxonomy" id="1314783"/>
    <lineage>
        <taxon>Eukaryota</taxon>
        <taxon>Fungi</taxon>
        <taxon>Dikarya</taxon>
        <taxon>Basidiomycota</taxon>
        <taxon>Agaricomycotina</taxon>
        <taxon>Agaricomycetes</taxon>
        <taxon>Polyporales</taxon>
        <taxon>Fomitopsis</taxon>
    </lineage>
</organism>
<dbReference type="OrthoDB" id="3089at2759"/>
<dbReference type="InterPro" id="IPR001461">
    <property type="entry name" value="Aspartic_peptidase_A1"/>
</dbReference>
<dbReference type="InterPro" id="IPR021109">
    <property type="entry name" value="Peptidase_aspartic_dom_sf"/>
</dbReference>
<reference evidence="7 8" key="1">
    <citation type="journal article" date="2016" name="Mol. Biol. Evol.">
        <title>Comparative Genomics of Early-Diverging Mushroom-Forming Fungi Provides Insights into the Origins of Lignocellulose Decay Capabilities.</title>
        <authorList>
            <person name="Nagy L.G."/>
            <person name="Riley R."/>
            <person name="Tritt A."/>
            <person name="Adam C."/>
            <person name="Daum C."/>
            <person name="Floudas D."/>
            <person name="Sun H."/>
            <person name="Yadav J.S."/>
            <person name="Pangilinan J."/>
            <person name="Larsson K.H."/>
            <person name="Matsuura K."/>
            <person name="Barry K."/>
            <person name="Labutti K."/>
            <person name="Kuo R."/>
            <person name="Ohm R.A."/>
            <person name="Bhattacharya S.S."/>
            <person name="Shirouzu T."/>
            <person name="Yoshinaga Y."/>
            <person name="Martin F.M."/>
            <person name="Grigoriev I.V."/>
            <person name="Hibbett D.S."/>
        </authorList>
    </citation>
    <scope>NUCLEOTIDE SEQUENCE [LARGE SCALE GENOMIC DNA]</scope>
    <source>
        <strain evidence="7 8">L-15889</strain>
    </source>
</reference>
<dbReference type="InterPro" id="IPR034164">
    <property type="entry name" value="Pepsin-like_dom"/>
</dbReference>
<dbReference type="GO" id="GO:0006508">
    <property type="term" value="P:proteolysis"/>
    <property type="evidence" value="ECO:0007669"/>
    <property type="project" value="UniProtKB-KW"/>
</dbReference>
<feature type="transmembrane region" description="Helical" evidence="4">
    <location>
        <begin position="519"/>
        <end position="543"/>
    </location>
</feature>
<comment type="similarity">
    <text evidence="1">Belongs to the peptidase A1 family.</text>
</comment>
<keyword evidence="5" id="KW-0732">Signal</keyword>
<feature type="domain" description="Peptidase A1" evidence="6">
    <location>
        <begin position="76"/>
        <end position="452"/>
    </location>
</feature>
<evidence type="ECO:0000313" key="7">
    <source>
        <dbReference type="EMBL" id="KZT73901.1"/>
    </source>
</evidence>
<dbReference type="EMBL" id="KV429035">
    <property type="protein sequence ID" value="KZT73901.1"/>
    <property type="molecule type" value="Genomic_DNA"/>
</dbReference>
<accession>A0A165TSY3</accession>
<evidence type="ECO:0000256" key="1">
    <source>
        <dbReference type="ARBA" id="ARBA00007447"/>
    </source>
</evidence>
<dbReference type="PRINTS" id="PR00792">
    <property type="entry name" value="PEPSIN"/>
</dbReference>
<dbReference type="GO" id="GO:0004190">
    <property type="term" value="F:aspartic-type endopeptidase activity"/>
    <property type="evidence" value="ECO:0007669"/>
    <property type="project" value="InterPro"/>
</dbReference>
<evidence type="ECO:0000256" key="3">
    <source>
        <dbReference type="PIRSR" id="PIRSR601461-2"/>
    </source>
</evidence>
<evidence type="ECO:0000256" key="2">
    <source>
        <dbReference type="PIRSR" id="PIRSR601461-1"/>
    </source>
</evidence>
<feature type="disulfide bond" evidence="3">
    <location>
        <begin position="105"/>
        <end position="110"/>
    </location>
</feature>
<dbReference type="PANTHER" id="PTHR47966:SF51">
    <property type="entry name" value="BETA-SITE APP-CLEAVING ENZYME, ISOFORM A-RELATED"/>
    <property type="match status" value="1"/>
</dbReference>
<dbReference type="InterPro" id="IPR033121">
    <property type="entry name" value="PEPTIDASE_A1"/>
</dbReference>
<keyword evidence="8" id="KW-1185">Reference proteome</keyword>
<gene>
    <name evidence="7" type="ORF">DAEQUDRAFT_721389</name>
</gene>
<dbReference type="Gene3D" id="2.40.70.10">
    <property type="entry name" value="Acid Proteases"/>
    <property type="match status" value="2"/>
</dbReference>
<evidence type="ECO:0000313" key="8">
    <source>
        <dbReference type="Proteomes" id="UP000076727"/>
    </source>
</evidence>
<dbReference type="Pfam" id="PF00026">
    <property type="entry name" value="Asp"/>
    <property type="match status" value="1"/>
</dbReference>
<keyword evidence="4" id="KW-0472">Membrane</keyword>
<protein>
    <submittedName>
        <fullName evidence="7">Acid protease</fullName>
    </submittedName>
</protein>
<feature type="active site" evidence="2">
    <location>
        <position position="92"/>
    </location>
</feature>